<sequence length="139" mass="15226">MSFMTISIYFCTNITILFAFICNSTTLYSLIYLLLLATKSDHFALHAGDSSYSPLVNCASCPGLHIGAGQPGRAPYWELTLSSYCSQLSDQNCAYCVLGLPGPAAFPAGVQPDSGMDHDNHPFTVYQIRLTRLRLTLYS</sequence>
<dbReference type="Proteomes" id="UP001165960">
    <property type="component" value="Unassembled WGS sequence"/>
</dbReference>
<dbReference type="EMBL" id="QTSX02005684">
    <property type="protein sequence ID" value="KAJ9059459.1"/>
    <property type="molecule type" value="Genomic_DNA"/>
</dbReference>
<accession>A0ACC2SB14</accession>
<organism evidence="1 2">
    <name type="scientific">Entomophthora muscae</name>
    <dbReference type="NCBI Taxonomy" id="34485"/>
    <lineage>
        <taxon>Eukaryota</taxon>
        <taxon>Fungi</taxon>
        <taxon>Fungi incertae sedis</taxon>
        <taxon>Zoopagomycota</taxon>
        <taxon>Entomophthoromycotina</taxon>
        <taxon>Entomophthoromycetes</taxon>
        <taxon>Entomophthorales</taxon>
        <taxon>Entomophthoraceae</taxon>
        <taxon>Entomophthora</taxon>
    </lineage>
</organism>
<evidence type="ECO:0000313" key="1">
    <source>
        <dbReference type="EMBL" id="KAJ9059459.1"/>
    </source>
</evidence>
<evidence type="ECO:0000313" key="2">
    <source>
        <dbReference type="Proteomes" id="UP001165960"/>
    </source>
</evidence>
<keyword evidence="2" id="KW-1185">Reference proteome</keyword>
<comment type="caution">
    <text evidence="1">The sequence shown here is derived from an EMBL/GenBank/DDBJ whole genome shotgun (WGS) entry which is preliminary data.</text>
</comment>
<reference evidence="1" key="1">
    <citation type="submission" date="2022-04" db="EMBL/GenBank/DDBJ databases">
        <title>Genome of the entomopathogenic fungus Entomophthora muscae.</title>
        <authorList>
            <person name="Elya C."/>
            <person name="Lovett B.R."/>
            <person name="Lee E."/>
            <person name="Macias A.M."/>
            <person name="Hajek A.E."/>
            <person name="De Bivort B.L."/>
            <person name="Kasson M.T."/>
            <person name="De Fine Licht H.H."/>
            <person name="Stajich J.E."/>
        </authorList>
    </citation>
    <scope>NUCLEOTIDE SEQUENCE</scope>
    <source>
        <strain evidence="1">Berkeley</strain>
    </source>
</reference>
<proteinExistence type="predicted"/>
<name>A0ACC2SB14_9FUNG</name>
<gene>
    <name evidence="1" type="ORF">DSO57_1002036</name>
</gene>
<protein>
    <submittedName>
        <fullName evidence="1">Uncharacterized protein</fullName>
    </submittedName>
</protein>